<evidence type="ECO:0000259" key="2">
    <source>
        <dbReference type="PROSITE" id="PS50943"/>
    </source>
</evidence>
<dbReference type="PANTHER" id="PTHR35010">
    <property type="entry name" value="BLL4672 PROTEIN-RELATED"/>
    <property type="match status" value="1"/>
</dbReference>
<dbReference type="SMART" id="SM00530">
    <property type="entry name" value="HTH_XRE"/>
    <property type="match status" value="1"/>
</dbReference>
<dbReference type="InterPro" id="IPR001387">
    <property type="entry name" value="Cro/C1-type_HTH"/>
</dbReference>
<dbReference type="InterPro" id="IPR041413">
    <property type="entry name" value="MLTR_LBD"/>
</dbReference>
<dbReference type="AlphaFoldDB" id="A0A543FHZ0"/>
<name>A0A543FHZ0_9NOCA</name>
<protein>
    <submittedName>
        <fullName evidence="3">Helix-turn-helix protein</fullName>
    </submittedName>
</protein>
<dbReference type="EMBL" id="VFPG01000001">
    <property type="protein sequence ID" value="TQM33470.1"/>
    <property type="molecule type" value="Genomic_DNA"/>
</dbReference>
<accession>A0A543FHZ0</accession>
<dbReference type="Pfam" id="PF17765">
    <property type="entry name" value="MLTR_LBD"/>
    <property type="match status" value="1"/>
</dbReference>
<evidence type="ECO:0000313" key="4">
    <source>
        <dbReference type="Proteomes" id="UP000316331"/>
    </source>
</evidence>
<dbReference type="Gene3D" id="1.10.260.40">
    <property type="entry name" value="lambda repressor-like DNA-binding domains"/>
    <property type="match status" value="1"/>
</dbReference>
<dbReference type="InterPro" id="IPR010982">
    <property type="entry name" value="Lambda_DNA-bd_dom_sf"/>
</dbReference>
<dbReference type="SUPFAM" id="SSF47413">
    <property type="entry name" value="lambda repressor-like DNA-binding domains"/>
    <property type="match status" value="1"/>
</dbReference>
<dbReference type="RefSeq" id="WP_141811231.1">
    <property type="nucleotide sequence ID" value="NZ_VFPG01000001.1"/>
</dbReference>
<dbReference type="Pfam" id="PF13560">
    <property type="entry name" value="HTH_31"/>
    <property type="match status" value="1"/>
</dbReference>
<dbReference type="PANTHER" id="PTHR35010:SF2">
    <property type="entry name" value="BLL4672 PROTEIN"/>
    <property type="match status" value="1"/>
</dbReference>
<organism evidence="3 4">
    <name type="scientific">Nocardia bhagyanarayanae</name>
    <dbReference type="NCBI Taxonomy" id="1215925"/>
    <lineage>
        <taxon>Bacteria</taxon>
        <taxon>Bacillati</taxon>
        <taxon>Actinomycetota</taxon>
        <taxon>Actinomycetes</taxon>
        <taxon>Mycobacteriales</taxon>
        <taxon>Nocardiaceae</taxon>
        <taxon>Nocardia</taxon>
    </lineage>
</organism>
<gene>
    <name evidence="3" type="ORF">FB390_5200</name>
</gene>
<dbReference type="GO" id="GO:0003677">
    <property type="term" value="F:DNA binding"/>
    <property type="evidence" value="ECO:0007669"/>
    <property type="project" value="InterPro"/>
</dbReference>
<dbReference type="Proteomes" id="UP000316331">
    <property type="component" value="Unassembled WGS sequence"/>
</dbReference>
<evidence type="ECO:0000313" key="3">
    <source>
        <dbReference type="EMBL" id="TQM33470.1"/>
    </source>
</evidence>
<comment type="caution">
    <text evidence="3">The sequence shown here is derived from an EMBL/GenBank/DDBJ whole genome shotgun (WGS) entry which is preliminary data.</text>
</comment>
<feature type="domain" description="HTH cro/C1-type" evidence="2">
    <location>
        <begin position="35"/>
        <end position="82"/>
    </location>
</feature>
<dbReference type="OrthoDB" id="3608749at2"/>
<keyword evidence="4" id="KW-1185">Reference proteome</keyword>
<feature type="region of interest" description="Disordered" evidence="1">
    <location>
        <begin position="265"/>
        <end position="284"/>
    </location>
</feature>
<dbReference type="CDD" id="cd00093">
    <property type="entry name" value="HTH_XRE"/>
    <property type="match status" value="1"/>
</dbReference>
<dbReference type="Gene3D" id="3.30.450.180">
    <property type="match status" value="1"/>
</dbReference>
<sequence length="284" mass="32023">MAESQLSKFLRSRRDRLEPRDAGLVDMPRRRRVPGLRREDVAQLAGVSVDYYTRLEQGRSSNVSDSVLVAVAKALLLDPDEREYLVQITRAHAERHIVFPQADETARRLLRWISAPALVLNPRLDVLASNEPAELLLVEGDSAAAQRNLARIQLLGANSRERFPDQRVIAHEFAAHLRMMTSRFPFDDALTTLIDELYSHSASFRAEWESYPVRSISGGVTTIDHHRWGLLSLHYEVATVTPDLQHLLWIYTATPGSQEERTLRAYATSSPAADTPPSRLPGSR</sequence>
<evidence type="ECO:0000256" key="1">
    <source>
        <dbReference type="SAM" id="MobiDB-lite"/>
    </source>
</evidence>
<reference evidence="3 4" key="1">
    <citation type="submission" date="2019-06" db="EMBL/GenBank/DDBJ databases">
        <title>Sequencing the genomes of 1000 actinobacteria strains.</title>
        <authorList>
            <person name="Klenk H.-P."/>
        </authorList>
    </citation>
    <scope>NUCLEOTIDE SEQUENCE [LARGE SCALE GENOMIC DNA]</scope>
    <source>
        <strain evidence="3 4">DSM 103495</strain>
    </source>
</reference>
<proteinExistence type="predicted"/>
<dbReference type="PROSITE" id="PS50943">
    <property type="entry name" value="HTH_CROC1"/>
    <property type="match status" value="1"/>
</dbReference>